<feature type="domain" description="CN hydrolase" evidence="2">
    <location>
        <begin position="1"/>
        <end position="321"/>
    </location>
</feature>
<feature type="region of interest" description="Disordered" evidence="1">
    <location>
        <begin position="224"/>
        <end position="254"/>
    </location>
</feature>
<dbReference type="PANTHER" id="PTHR11750">
    <property type="entry name" value="PROTEIN N-TERMINAL AMIDASE"/>
    <property type="match status" value="1"/>
</dbReference>
<dbReference type="InParanoid" id="A0A165GUP2"/>
<sequence length="330" mass="36814">MRIACLQFAPALGKVTQNIEKADMILRKAAPCNIDLLVLPEMIFTGYNFRSLAAISHYLEPTAAGPSTRWAQETAKRLNCHVTVGYPEITLNNPAQRFNSAVTVSPEGTILANYRKHFLYETDENWAQEGPEGFFAGELGKLGRVTMGICMDINPYRFIAPWSSYEFATHAMKTSSPLVVLSMAWTTQLTSLQLSEKKLLPDMETLSYWLARFRPLLARRNQENGMRRPHGVAQQQGSLLSSAENPQAKDSGPLPLNISEQESHQRIARDVIIVFCNRSGQDEEICFAGTTAVIGVKDGKMRIFDLLGRAQEECLVVDTREPAKYGVLES</sequence>
<dbReference type="InterPro" id="IPR039703">
    <property type="entry name" value="Nta1"/>
</dbReference>
<keyword evidence="4" id="KW-1185">Reference proteome</keyword>
<keyword evidence="3" id="KW-0378">Hydrolase</keyword>
<dbReference type="RefSeq" id="XP_018188171.1">
    <property type="nucleotide sequence ID" value="XM_018332525.1"/>
</dbReference>
<evidence type="ECO:0000259" key="2">
    <source>
        <dbReference type="PROSITE" id="PS50263"/>
    </source>
</evidence>
<dbReference type="GeneID" id="28897662"/>
<dbReference type="EMBL" id="KV407458">
    <property type="protein sequence ID" value="KZF22616.1"/>
    <property type="molecule type" value="Genomic_DNA"/>
</dbReference>
<accession>A0A165GUP2</accession>
<reference evidence="3 4" key="1">
    <citation type="journal article" date="2016" name="Fungal Biol.">
        <title>The genome of Xylona heveae provides a window into fungal endophytism.</title>
        <authorList>
            <person name="Gazis R."/>
            <person name="Kuo A."/>
            <person name="Riley R."/>
            <person name="LaButti K."/>
            <person name="Lipzen A."/>
            <person name="Lin J."/>
            <person name="Amirebrahimi M."/>
            <person name="Hesse C.N."/>
            <person name="Spatafora J.W."/>
            <person name="Henrissat B."/>
            <person name="Hainaut M."/>
            <person name="Grigoriev I.V."/>
            <person name="Hibbett D.S."/>
        </authorList>
    </citation>
    <scope>NUCLEOTIDE SEQUENCE [LARGE SCALE GENOMIC DNA]</scope>
    <source>
        <strain evidence="3 4">TC161</strain>
    </source>
</reference>
<dbReference type="InterPro" id="IPR036526">
    <property type="entry name" value="C-N_Hydrolase_sf"/>
</dbReference>
<dbReference type="STRING" id="1328760.A0A165GUP2"/>
<evidence type="ECO:0000256" key="1">
    <source>
        <dbReference type="SAM" id="MobiDB-lite"/>
    </source>
</evidence>
<dbReference type="GO" id="GO:0030163">
    <property type="term" value="P:protein catabolic process"/>
    <property type="evidence" value="ECO:0007669"/>
    <property type="project" value="TreeGrafter"/>
</dbReference>
<proteinExistence type="predicted"/>
<evidence type="ECO:0000313" key="4">
    <source>
        <dbReference type="Proteomes" id="UP000076632"/>
    </source>
</evidence>
<dbReference type="OMA" id="VKILCWD"/>
<dbReference type="SUPFAM" id="SSF56317">
    <property type="entry name" value="Carbon-nitrogen hydrolase"/>
    <property type="match status" value="1"/>
</dbReference>
<name>A0A165GUP2_XYLHT</name>
<dbReference type="Gene3D" id="3.60.110.10">
    <property type="entry name" value="Carbon-nitrogen hydrolase"/>
    <property type="match status" value="1"/>
</dbReference>
<dbReference type="Pfam" id="PF00795">
    <property type="entry name" value="CN_hydrolase"/>
    <property type="match status" value="1"/>
</dbReference>
<dbReference type="GO" id="GO:0008418">
    <property type="term" value="F:protein-N-terminal asparagine amidohydrolase activity"/>
    <property type="evidence" value="ECO:0007669"/>
    <property type="project" value="InterPro"/>
</dbReference>
<gene>
    <name evidence="3" type="ORF">L228DRAFT_246959</name>
</gene>
<feature type="compositionally biased region" description="Polar residues" evidence="1">
    <location>
        <begin position="233"/>
        <end position="245"/>
    </location>
</feature>
<dbReference type="GO" id="GO:0070773">
    <property type="term" value="F:protein-N-terminal glutamine amidohydrolase activity"/>
    <property type="evidence" value="ECO:0007669"/>
    <property type="project" value="InterPro"/>
</dbReference>
<dbReference type="PROSITE" id="PS50263">
    <property type="entry name" value="CN_HYDROLASE"/>
    <property type="match status" value="1"/>
</dbReference>
<organism evidence="3 4">
    <name type="scientific">Xylona heveae (strain CBS 132557 / TC161)</name>
    <dbReference type="NCBI Taxonomy" id="1328760"/>
    <lineage>
        <taxon>Eukaryota</taxon>
        <taxon>Fungi</taxon>
        <taxon>Dikarya</taxon>
        <taxon>Ascomycota</taxon>
        <taxon>Pezizomycotina</taxon>
        <taxon>Xylonomycetes</taxon>
        <taxon>Xylonales</taxon>
        <taxon>Xylonaceae</taxon>
        <taxon>Xylona</taxon>
    </lineage>
</organism>
<dbReference type="InterPro" id="IPR003010">
    <property type="entry name" value="C-N_Hydrolase"/>
</dbReference>
<dbReference type="Proteomes" id="UP000076632">
    <property type="component" value="Unassembled WGS sequence"/>
</dbReference>
<dbReference type="PANTHER" id="PTHR11750:SF26">
    <property type="entry name" value="PROTEIN N-TERMINAL AMIDASE"/>
    <property type="match status" value="1"/>
</dbReference>
<dbReference type="OrthoDB" id="201515at2759"/>
<dbReference type="AlphaFoldDB" id="A0A165GUP2"/>
<protein>
    <submittedName>
        <fullName evidence="3">Carbon-nitrogen hydrolase</fullName>
    </submittedName>
</protein>
<evidence type="ECO:0000313" key="3">
    <source>
        <dbReference type="EMBL" id="KZF22616.1"/>
    </source>
</evidence>